<gene>
    <name evidence="2" type="ORF">CEN50_13335</name>
</gene>
<dbReference type="InterPro" id="IPR002477">
    <property type="entry name" value="Peptidoglycan-bd-like"/>
</dbReference>
<protein>
    <submittedName>
        <fullName evidence="2">Peptidoglycan-binding protein</fullName>
    </submittedName>
</protein>
<dbReference type="AlphaFoldDB" id="A0A2N6KFI5"/>
<sequence>MQLTSDSGNSIPKILQPKLNKPELKLGSNGAAVEELQQLLTNLSIYIGKIDGVFEENTQESVKQFQRRVFLPENGIVDDNTWQALYTGGAVNLPELKKGSRGELVKKVQRILKSTHDYIGYVDGEFGAITESAVQGWQVRNNLPDTGIIDEATWRTLSQIPQ</sequence>
<name>A0A2N6KFI5_9CYAN</name>
<dbReference type="SUPFAM" id="SSF47090">
    <property type="entry name" value="PGBD-like"/>
    <property type="match status" value="2"/>
</dbReference>
<dbReference type="EMBL" id="NMQA01000152">
    <property type="protein sequence ID" value="PLZ97910.1"/>
    <property type="molecule type" value="Genomic_DNA"/>
</dbReference>
<evidence type="ECO:0000313" key="3">
    <source>
        <dbReference type="Proteomes" id="UP000235025"/>
    </source>
</evidence>
<dbReference type="InterPro" id="IPR036366">
    <property type="entry name" value="PGBDSf"/>
</dbReference>
<dbReference type="RefSeq" id="WP_102173131.1">
    <property type="nucleotide sequence ID" value="NZ_NMQA01000152.1"/>
</dbReference>
<feature type="domain" description="Peptidoglycan binding-like" evidence="1">
    <location>
        <begin position="29"/>
        <end position="85"/>
    </location>
</feature>
<dbReference type="Pfam" id="PF01471">
    <property type="entry name" value="PG_binding_1"/>
    <property type="match status" value="2"/>
</dbReference>
<dbReference type="Gene3D" id="1.10.101.10">
    <property type="entry name" value="PGBD-like superfamily/PGBD"/>
    <property type="match status" value="2"/>
</dbReference>
<proteinExistence type="predicted"/>
<evidence type="ECO:0000259" key="1">
    <source>
        <dbReference type="Pfam" id="PF01471"/>
    </source>
</evidence>
<reference evidence="2 3" key="1">
    <citation type="submission" date="2017-07" db="EMBL/GenBank/DDBJ databases">
        <title>Genomes of Fischerella (Mastigocladus) sp. strains.</title>
        <authorList>
            <person name="Miller S.R."/>
        </authorList>
    </citation>
    <scope>NUCLEOTIDE SEQUENCE [LARGE SCALE GENOMIC DNA]</scope>
    <source>
        <strain evidence="2 3">CCMEE 5268</strain>
    </source>
</reference>
<dbReference type="InterPro" id="IPR036365">
    <property type="entry name" value="PGBD-like_sf"/>
</dbReference>
<comment type="caution">
    <text evidence="2">The sequence shown here is derived from an EMBL/GenBank/DDBJ whole genome shotgun (WGS) entry which is preliminary data.</text>
</comment>
<evidence type="ECO:0000313" key="2">
    <source>
        <dbReference type="EMBL" id="PLZ97910.1"/>
    </source>
</evidence>
<organism evidence="2 3">
    <name type="scientific">Fischerella thermalis CCMEE 5268</name>
    <dbReference type="NCBI Taxonomy" id="2019662"/>
    <lineage>
        <taxon>Bacteria</taxon>
        <taxon>Bacillati</taxon>
        <taxon>Cyanobacteriota</taxon>
        <taxon>Cyanophyceae</taxon>
        <taxon>Nostocales</taxon>
        <taxon>Hapalosiphonaceae</taxon>
        <taxon>Fischerella</taxon>
    </lineage>
</organism>
<dbReference type="Proteomes" id="UP000235025">
    <property type="component" value="Unassembled WGS sequence"/>
</dbReference>
<feature type="domain" description="Peptidoglycan binding-like" evidence="1">
    <location>
        <begin position="101"/>
        <end position="157"/>
    </location>
</feature>
<accession>A0A2N6KFI5</accession>